<gene>
    <name evidence="6" type="ORF">BJ554DRAFT_7961</name>
</gene>
<keyword evidence="1 4" id="KW-0853">WD repeat</keyword>
<dbReference type="GO" id="GO:0034388">
    <property type="term" value="C:Pwp2p-containing subcomplex of 90S preribosome"/>
    <property type="evidence" value="ECO:0007669"/>
    <property type="project" value="TreeGrafter"/>
</dbReference>
<dbReference type="EMBL" id="JAEFCI010005883">
    <property type="protein sequence ID" value="KAG5460038.1"/>
    <property type="molecule type" value="Genomic_DNA"/>
</dbReference>
<name>A0A8H7ZW22_9FUNG</name>
<evidence type="ECO:0000256" key="3">
    <source>
        <dbReference type="ARBA" id="ARBA00038229"/>
    </source>
</evidence>
<dbReference type="Gene3D" id="2.130.10.10">
    <property type="entry name" value="YVTN repeat-like/Quinoprotein amine dehydrogenase"/>
    <property type="match status" value="1"/>
</dbReference>
<evidence type="ECO:0000259" key="5">
    <source>
        <dbReference type="Pfam" id="PF04003"/>
    </source>
</evidence>
<protein>
    <recommendedName>
        <fullName evidence="5">Small-subunit processome Utp12 domain-containing protein</fullName>
    </recommendedName>
</protein>
<dbReference type="InterPro" id="IPR001680">
    <property type="entry name" value="WD40_rpt"/>
</dbReference>
<evidence type="ECO:0000256" key="2">
    <source>
        <dbReference type="ARBA" id="ARBA00022737"/>
    </source>
</evidence>
<dbReference type="Pfam" id="PF04003">
    <property type="entry name" value="Utp12"/>
    <property type="match status" value="1"/>
</dbReference>
<accession>A0A8H7ZW22</accession>
<keyword evidence="7" id="KW-1185">Reference proteome</keyword>
<dbReference type="GO" id="GO:0032040">
    <property type="term" value="C:small-subunit processome"/>
    <property type="evidence" value="ECO:0007669"/>
    <property type="project" value="TreeGrafter"/>
</dbReference>
<dbReference type="InterPro" id="IPR015943">
    <property type="entry name" value="WD40/YVTN_repeat-like_dom_sf"/>
</dbReference>
<dbReference type="OrthoDB" id="407922at2759"/>
<evidence type="ECO:0000313" key="6">
    <source>
        <dbReference type="EMBL" id="KAG5460038.1"/>
    </source>
</evidence>
<dbReference type="AlphaFoldDB" id="A0A8H7ZW22"/>
<sequence>MSMDISSDNALLVTASADKNVKLWGLDFGDCHKSLFAHQESVMSVSFVWGTHYFFTASKDRFVKHWDGDKFECIQKLQGHHGEVWALAVGKHGSVVATGSHDRSIRVWAKTDEMLFLEEEKEKELEELHDKEAAREAEAMALSSAGGDVDVKEVAAAGKPTGETLKAGERVAEAIDVADAEKALWDEYAKRNFNAVPPAKNPFLAAAGADVTPEEDVLKTLAKIPSTNLEEALLVLPFTKVISLMRHMEMWAKKEWNLQLTCRILFFLLKVHHNQIVANRVMRPGLAAMQTHLRSGLQRQKFASALLVAAAAACASAHNYKIDVPYSVTKWTAGQTVTIKLGISPDGPDDDHVKYAIT</sequence>
<proteinExistence type="inferred from homology"/>
<evidence type="ECO:0000256" key="4">
    <source>
        <dbReference type="PROSITE-ProRule" id="PRU00221"/>
    </source>
</evidence>
<feature type="repeat" description="WD" evidence="4">
    <location>
        <begin position="1"/>
        <end position="34"/>
    </location>
</feature>
<dbReference type="InterPro" id="IPR051570">
    <property type="entry name" value="TBC1_cilium_biogenesis"/>
</dbReference>
<organism evidence="6 7">
    <name type="scientific">Olpidium bornovanus</name>
    <dbReference type="NCBI Taxonomy" id="278681"/>
    <lineage>
        <taxon>Eukaryota</taxon>
        <taxon>Fungi</taxon>
        <taxon>Fungi incertae sedis</taxon>
        <taxon>Olpidiomycota</taxon>
        <taxon>Olpidiomycotina</taxon>
        <taxon>Olpidiomycetes</taxon>
        <taxon>Olpidiales</taxon>
        <taxon>Olpidiaceae</taxon>
        <taxon>Olpidium</taxon>
    </lineage>
</organism>
<dbReference type="InterPro" id="IPR036322">
    <property type="entry name" value="WD40_repeat_dom_sf"/>
</dbReference>
<dbReference type="PANTHER" id="PTHR19853">
    <property type="entry name" value="WD REPEAT CONTAINING PROTEIN 3 WDR3"/>
    <property type="match status" value="1"/>
</dbReference>
<dbReference type="FunFam" id="2.130.10.10:FF:000178">
    <property type="entry name" value="WD repeat domain 3"/>
    <property type="match status" value="1"/>
</dbReference>
<dbReference type="SUPFAM" id="SSF50978">
    <property type="entry name" value="WD40 repeat-like"/>
    <property type="match status" value="1"/>
</dbReference>
<feature type="domain" description="Small-subunit processome Utp12" evidence="5">
    <location>
        <begin position="213"/>
        <end position="305"/>
    </location>
</feature>
<keyword evidence="2" id="KW-0677">Repeat</keyword>
<dbReference type="GO" id="GO:0030515">
    <property type="term" value="F:snoRNA binding"/>
    <property type="evidence" value="ECO:0007669"/>
    <property type="project" value="TreeGrafter"/>
</dbReference>
<dbReference type="InterPro" id="IPR007148">
    <property type="entry name" value="SSU_processome_Utp12"/>
</dbReference>
<feature type="non-terminal residue" evidence="6">
    <location>
        <position position="358"/>
    </location>
</feature>
<dbReference type="GO" id="GO:0030490">
    <property type="term" value="P:maturation of SSU-rRNA"/>
    <property type="evidence" value="ECO:0007669"/>
    <property type="project" value="TreeGrafter"/>
</dbReference>
<feature type="repeat" description="WD" evidence="4">
    <location>
        <begin position="35"/>
        <end position="67"/>
    </location>
</feature>
<reference evidence="6 7" key="1">
    <citation type="journal article" name="Sci. Rep.">
        <title>Genome-scale phylogenetic analyses confirm Olpidium as the closest living zoosporic fungus to the non-flagellated, terrestrial fungi.</title>
        <authorList>
            <person name="Chang Y."/>
            <person name="Rochon D."/>
            <person name="Sekimoto S."/>
            <person name="Wang Y."/>
            <person name="Chovatia M."/>
            <person name="Sandor L."/>
            <person name="Salamov A."/>
            <person name="Grigoriev I.V."/>
            <person name="Stajich J.E."/>
            <person name="Spatafora J.W."/>
        </authorList>
    </citation>
    <scope>NUCLEOTIDE SEQUENCE [LARGE SCALE GENOMIC DNA]</scope>
    <source>
        <strain evidence="6">S191</strain>
    </source>
</reference>
<dbReference type="PANTHER" id="PTHR19853:SF0">
    <property type="entry name" value="WD REPEAT-CONTAINING PROTEIN 3"/>
    <property type="match status" value="1"/>
</dbReference>
<dbReference type="Pfam" id="PF25172">
    <property type="entry name" value="Beta-prop_WDR3_2nd"/>
    <property type="match status" value="1"/>
</dbReference>
<dbReference type="PROSITE" id="PS50294">
    <property type="entry name" value="WD_REPEATS_REGION"/>
    <property type="match status" value="3"/>
</dbReference>
<feature type="repeat" description="WD" evidence="4">
    <location>
        <begin position="77"/>
        <end position="108"/>
    </location>
</feature>
<evidence type="ECO:0000313" key="7">
    <source>
        <dbReference type="Proteomes" id="UP000673691"/>
    </source>
</evidence>
<evidence type="ECO:0000256" key="1">
    <source>
        <dbReference type="ARBA" id="ARBA00022574"/>
    </source>
</evidence>
<dbReference type="PROSITE" id="PS50082">
    <property type="entry name" value="WD_REPEATS_2"/>
    <property type="match status" value="3"/>
</dbReference>
<comment type="similarity">
    <text evidence="3">Belongs to the WD repeat WDR3/UTP12 family.</text>
</comment>
<comment type="caution">
    <text evidence="6">The sequence shown here is derived from an EMBL/GenBank/DDBJ whole genome shotgun (WGS) entry which is preliminary data.</text>
</comment>
<dbReference type="SMART" id="SM00320">
    <property type="entry name" value="WD40"/>
    <property type="match status" value="2"/>
</dbReference>
<dbReference type="Proteomes" id="UP000673691">
    <property type="component" value="Unassembled WGS sequence"/>
</dbReference>